<evidence type="ECO:0000313" key="18">
    <source>
        <dbReference type="Proteomes" id="UP001179952"/>
    </source>
</evidence>
<dbReference type="GO" id="GO:0042545">
    <property type="term" value="P:cell wall modification"/>
    <property type="evidence" value="ECO:0007669"/>
    <property type="project" value="UniProtKB-UniRule"/>
</dbReference>
<protein>
    <recommendedName>
        <fullName evidence="4 15">Pectinesterase</fullName>
        <ecNumber evidence="4 15">3.1.1.11</ecNumber>
    </recommendedName>
</protein>
<dbReference type="InterPro" id="IPR033131">
    <property type="entry name" value="Pectinesterase_Asp_AS"/>
</dbReference>
<evidence type="ECO:0000256" key="15">
    <source>
        <dbReference type="RuleBase" id="RU000589"/>
    </source>
</evidence>
<dbReference type="EC" id="3.1.1.11" evidence="4 15"/>
<keyword evidence="8 15" id="KW-0378">Hydrolase</keyword>
<feature type="active site" evidence="14">
    <location>
        <position position="246"/>
    </location>
</feature>
<dbReference type="Proteomes" id="UP001179952">
    <property type="component" value="Unassembled WGS sequence"/>
</dbReference>
<proteinExistence type="inferred from homology"/>
<evidence type="ECO:0000256" key="7">
    <source>
        <dbReference type="ARBA" id="ARBA00022729"/>
    </source>
</evidence>
<dbReference type="Gene3D" id="2.160.20.10">
    <property type="entry name" value="Single-stranded right-handed beta-helix, Pectin lyase-like"/>
    <property type="match status" value="1"/>
</dbReference>
<dbReference type="PROSITE" id="PS00503">
    <property type="entry name" value="PECTINESTERASE_2"/>
    <property type="match status" value="1"/>
</dbReference>
<evidence type="ECO:0000256" key="3">
    <source>
        <dbReference type="ARBA" id="ARBA00008891"/>
    </source>
</evidence>
<reference evidence="17" key="2">
    <citation type="submission" date="2023-06" db="EMBL/GenBank/DDBJ databases">
        <authorList>
            <person name="Ma L."/>
            <person name="Liu K.-W."/>
            <person name="Li Z."/>
            <person name="Hsiao Y.-Y."/>
            <person name="Qi Y."/>
            <person name="Fu T."/>
            <person name="Tang G."/>
            <person name="Zhang D."/>
            <person name="Sun W.-H."/>
            <person name="Liu D.-K."/>
            <person name="Li Y."/>
            <person name="Chen G.-Z."/>
            <person name="Liu X.-D."/>
            <person name="Liao X.-Y."/>
            <person name="Jiang Y.-T."/>
            <person name="Yu X."/>
            <person name="Hao Y."/>
            <person name="Huang J."/>
            <person name="Zhao X.-W."/>
            <person name="Ke S."/>
            <person name="Chen Y.-Y."/>
            <person name="Wu W.-L."/>
            <person name="Hsu J.-L."/>
            <person name="Lin Y.-F."/>
            <person name="Huang M.-D."/>
            <person name="Li C.-Y."/>
            <person name="Huang L."/>
            <person name="Wang Z.-W."/>
            <person name="Zhao X."/>
            <person name="Zhong W.-Y."/>
            <person name="Peng D.-H."/>
            <person name="Ahmad S."/>
            <person name="Lan S."/>
            <person name="Zhang J.-S."/>
            <person name="Tsai W.-C."/>
            <person name="Van De Peer Y."/>
            <person name="Liu Z.-J."/>
        </authorList>
    </citation>
    <scope>NUCLEOTIDE SEQUENCE</scope>
    <source>
        <strain evidence="17">SCP</strain>
        <tissue evidence="17">Leaves</tissue>
    </source>
</reference>
<evidence type="ECO:0000256" key="1">
    <source>
        <dbReference type="ARBA" id="ARBA00004191"/>
    </source>
</evidence>
<dbReference type="InterPro" id="IPR012334">
    <property type="entry name" value="Pectin_lyas_fold"/>
</dbReference>
<evidence type="ECO:0000256" key="8">
    <source>
        <dbReference type="ARBA" id="ARBA00022801"/>
    </source>
</evidence>
<evidence type="ECO:0000256" key="11">
    <source>
        <dbReference type="ARBA" id="ARBA00023316"/>
    </source>
</evidence>
<keyword evidence="11" id="KW-0961">Cell wall biogenesis/degradation</keyword>
<keyword evidence="5" id="KW-0134">Cell wall</keyword>
<evidence type="ECO:0000256" key="5">
    <source>
        <dbReference type="ARBA" id="ARBA00022512"/>
    </source>
</evidence>
<dbReference type="GO" id="GO:0045490">
    <property type="term" value="P:pectin catabolic process"/>
    <property type="evidence" value="ECO:0007669"/>
    <property type="project" value="UniProtKB-UniRule"/>
</dbReference>
<sequence length="417" mass="45915">MRTRKSILIWVSAILVALLAISIALTRYTTTTSGLVSELTREVVGESFMDDLVSLVKRAVSRSRHHHPRRRRRRIKCDESIWTSRKINASIVLTVDLKGCANFSSVQRAVDVAPDNSPNRTLIIIDSGIYREKVVVGANKTNLAFQGQGYLNTSIEWNDTANSTGGTVYSATVSVFASNYIAYNISFQNTAPPASPGDVGGQAVALRIAGDQAAFYGCGFYGGQDTLHDDRGRHYFKECFIEGSIDFIFGNARSLYEVCTLNSIAMNGSEMITGAITAHGRLSAIERSGFSFVNCTISGSGKVWLGRAWGPYATVVFAYTYMSSIVAPIGWHDWNDPARDQTVLFGEHGCSGPGANYTGRATFSRQLSYDDAVSFMDVSYVDGGQWTVPLSGSNSSDRRRHRRSWEFEEDQFLVQEE</sequence>
<gene>
    <name evidence="17" type="ORF">QJS04_geneDACA000257</name>
</gene>
<accession>A0AAV9ARA8</accession>
<dbReference type="InterPro" id="IPR000070">
    <property type="entry name" value="Pectinesterase_cat"/>
</dbReference>
<evidence type="ECO:0000256" key="4">
    <source>
        <dbReference type="ARBA" id="ARBA00013229"/>
    </source>
</evidence>
<evidence type="ECO:0000256" key="2">
    <source>
        <dbReference type="ARBA" id="ARBA00005184"/>
    </source>
</evidence>
<dbReference type="Pfam" id="PF01095">
    <property type="entry name" value="Pectinesterase"/>
    <property type="match status" value="1"/>
</dbReference>
<comment type="caution">
    <text evidence="17">The sequence shown here is derived from an EMBL/GenBank/DDBJ whole genome shotgun (WGS) entry which is preliminary data.</text>
</comment>
<dbReference type="PANTHER" id="PTHR31321">
    <property type="entry name" value="ACYL-COA THIOESTER HYDROLASE YBHC-RELATED"/>
    <property type="match status" value="1"/>
</dbReference>
<evidence type="ECO:0000313" key="17">
    <source>
        <dbReference type="EMBL" id="KAK1266663.1"/>
    </source>
</evidence>
<dbReference type="EMBL" id="JAUJYN010000007">
    <property type="protein sequence ID" value="KAK1266663.1"/>
    <property type="molecule type" value="Genomic_DNA"/>
</dbReference>
<keyword evidence="9 15" id="KW-0063">Aspartyl esterase</keyword>
<evidence type="ECO:0000256" key="9">
    <source>
        <dbReference type="ARBA" id="ARBA00023085"/>
    </source>
</evidence>
<keyword evidence="7" id="KW-0732">Signal</keyword>
<dbReference type="AlphaFoldDB" id="A0AAV9ARA8"/>
<comment type="subcellular location">
    <subcellularLocation>
        <location evidence="1">Secreted</location>
        <location evidence="1">Cell wall</location>
    </subcellularLocation>
</comment>
<evidence type="ECO:0000256" key="14">
    <source>
        <dbReference type="PROSITE-ProRule" id="PRU10040"/>
    </source>
</evidence>
<keyword evidence="6" id="KW-0964">Secreted</keyword>
<comment type="pathway">
    <text evidence="2 15">Glycan metabolism; pectin degradation; 2-dehydro-3-deoxy-D-gluconate from pectin: step 1/5.</text>
</comment>
<dbReference type="SUPFAM" id="SSF51126">
    <property type="entry name" value="Pectin lyase-like"/>
    <property type="match status" value="1"/>
</dbReference>
<comment type="catalytic activity">
    <reaction evidence="12 15">
        <text>[(1-&gt;4)-alpha-D-galacturonosyl methyl ester](n) + n H2O = [(1-&gt;4)-alpha-D-galacturonosyl](n) + n methanol + n H(+)</text>
        <dbReference type="Rhea" id="RHEA:22380"/>
        <dbReference type="Rhea" id="RHEA-COMP:14570"/>
        <dbReference type="Rhea" id="RHEA-COMP:14573"/>
        <dbReference type="ChEBI" id="CHEBI:15377"/>
        <dbReference type="ChEBI" id="CHEBI:15378"/>
        <dbReference type="ChEBI" id="CHEBI:17790"/>
        <dbReference type="ChEBI" id="CHEBI:140522"/>
        <dbReference type="ChEBI" id="CHEBI:140523"/>
        <dbReference type="EC" id="3.1.1.11"/>
    </reaction>
</comment>
<evidence type="ECO:0000259" key="16">
    <source>
        <dbReference type="Pfam" id="PF01095"/>
    </source>
</evidence>
<evidence type="ECO:0000256" key="13">
    <source>
        <dbReference type="ARBA" id="ARBA00057335"/>
    </source>
</evidence>
<evidence type="ECO:0000256" key="6">
    <source>
        <dbReference type="ARBA" id="ARBA00022525"/>
    </source>
</evidence>
<dbReference type="InterPro" id="IPR011050">
    <property type="entry name" value="Pectin_lyase_fold/virulence"/>
</dbReference>
<comment type="function">
    <text evidence="13">Acts in the modification of cell walls via demethylesterification of cell wall pectin.</text>
</comment>
<evidence type="ECO:0000256" key="12">
    <source>
        <dbReference type="ARBA" id="ARBA00047928"/>
    </source>
</evidence>
<keyword evidence="10" id="KW-0325">Glycoprotein</keyword>
<keyword evidence="18" id="KW-1185">Reference proteome</keyword>
<evidence type="ECO:0000256" key="10">
    <source>
        <dbReference type="ARBA" id="ARBA00023180"/>
    </source>
</evidence>
<dbReference type="PANTHER" id="PTHR31321:SF73">
    <property type="entry name" value="PECTINESTERASE 14-RELATED"/>
    <property type="match status" value="1"/>
</dbReference>
<dbReference type="GO" id="GO:0030599">
    <property type="term" value="F:pectinesterase activity"/>
    <property type="evidence" value="ECO:0007669"/>
    <property type="project" value="UniProtKB-UniRule"/>
</dbReference>
<feature type="domain" description="Pectinesterase catalytic" evidence="16">
    <location>
        <begin position="94"/>
        <end position="383"/>
    </location>
</feature>
<organism evidence="17 18">
    <name type="scientific">Acorus gramineus</name>
    <name type="common">Dwarf sweet flag</name>
    <dbReference type="NCBI Taxonomy" id="55184"/>
    <lineage>
        <taxon>Eukaryota</taxon>
        <taxon>Viridiplantae</taxon>
        <taxon>Streptophyta</taxon>
        <taxon>Embryophyta</taxon>
        <taxon>Tracheophyta</taxon>
        <taxon>Spermatophyta</taxon>
        <taxon>Magnoliopsida</taxon>
        <taxon>Liliopsida</taxon>
        <taxon>Acoraceae</taxon>
        <taxon>Acorus</taxon>
    </lineage>
</organism>
<reference evidence="17" key="1">
    <citation type="journal article" date="2023" name="Nat. Commun.">
        <title>Diploid and tetraploid genomes of Acorus and the evolution of monocots.</title>
        <authorList>
            <person name="Ma L."/>
            <person name="Liu K.W."/>
            <person name="Li Z."/>
            <person name="Hsiao Y.Y."/>
            <person name="Qi Y."/>
            <person name="Fu T."/>
            <person name="Tang G.D."/>
            <person name="Zhang D."/>
            <person name="Sun W.H."/>
            <person name="Liu D.K."/>
            <person name="Li Y."/>
            <person name="Chen G.Z."/>
            <person name="Liu X.D."/>
            <person name="Liao X.Y."/>
            <person name="Jiang Y.T."/>
            <person name="Yu X."/>
            <person name="Hao Y."/>
            <person name="Huang J."/>
            <person name="Zhao X.W."/>
            <person name="Ke S."/>
            <person name="Chen Y.Y."/>
            <person name="Wu W.L."/>
            <person name="Hsu J.L."/>
            <person name="Lin Y.F."/>
            <person name="Huang M.D."/>
            <person name="Li C.Y."/>
            <person name="Huang L."/>
            <person name="Wang Z.W."/>
            <person name="Zhao X."/>
            <person name="Zhong W.Y."/>
            <person name="Peng D.H."/>
            <person name="Ahmad S."/>
            <person name="Lan S."/>
            <person name="Zhang J.S."/>
            <person name="Tsai W.C."/>
            <person name="Van de Peer Y."/>
            <person name="Liu Z.J."/>
        </authorList>
    </citation>
    <scope>NUCLEOTIDE SEQUENCE</scope>
    <source>
        <strain evidence="17">SCP</strain>
    </source>
</reference>
<dbReference type="FunFam" id="2.160.20.10:FF:000033">
    <property type="entry name" value="Pectinesterase"/>
    <property type="match status" value="1"/>
</dbReference>
<comment type="similarity">
    <text evidence="3">Belongs to the pectinesterase family.</text>
</comment>
<name>A0AAV9ARA8_ACOGR</name>